<keyword evidence="7" id="KW-0408">Iron</keyword>
<comment type="cofactor">
    <cofactor evidence="1">
        <name>Fe(2+)</name>
        <dbReference type="ChEBI" id="CHEBI:29033"/>
    </cofactor>
</comment>
<feature type="compositionally biased region" description="Basic residues" evidence="12">
    <location>
        <begin position="371"/>
        <end position="380"/>
    </location>
</feature>
<feature type="domain" description="JmjC" evidence="13">
    <location>
        <begin position="142"/>
        <end position="306"/>
    </location>
</feature>
<dbReference type="PANTHER" id="PTHR12480:SF32">
    <property type="entry name" value="BIFUNCTIONAL ARGININE DEMETHYLASE AND LYSYL-HYDROXYLASE JMJD6"/>
    <property type="match status" value="1"/>
</dbReference>
<keyword evidence="8" id="KW-0805">Transcription regulation</keyword>
<evidence type="ECO:0000256" key="8">
    <source>
        <dbReference type="ARBA" id="ARBA00023015"/>
    </source>
</evidence>
<keyword evidence="4" id="KW-0156">Chromatin regulator</keyword>
<evidence type="ECO:0000256" key="6">
    <source>
        <dbReference type="ARBA" id="ARBA00023002"/>
    </source>
</evidence>
<evidence type="ECO:0000313" key="14">
    <source>
        <dbReference type="EMBL" id="GFO20938.1"/>
    </source>
</evidence>
<evidence type="ECO:0000256" key="1">
    <source>
        <dbReference type="ARBA" id="ARBA00001954"/>
    </source>
</evidence>
<name>A0AAV4BQ90_9GAST</name>
<dbReference type="GO" id="GO:0006909">
    <property type="term" value="P:phagocytosis"/>
    <property type="evidence" value="ECO:0007669"/>
    <property type="project" value="TreeGrafter"/>
</dbReference>
<evidence type="ECO:0000256" key="3">
    <source>
        <dbReference type="ARBA" id="ARBA00022723"/>
    </source>
</evidence>
<feature type="region of interest" description="Disordered" evidence="12">
    <location>
        <begin position="334"/>
        <end position="448"/>
    </location>
</feature>
<feature type="compositionally biased region" description="Low complexity" evidence="12">
    <location>
        <begin position="341"/>
        <end position="357"/>
    </location>
</feature>
<evidence type="ECO:0000256" key="11">
    <source>
        <dbReference type="ARBA" id="ARBA00038068"/>
    </source>
</evidence>
<comment type="subcellular location">
    <subcellularLocation>
        <location evidence="2">Nucleus</location>
    </subcellularLocation>
</comment>
<feature type="compositionally biased region" description="Polar residues" evidence="12">
    <location>
        <begin position="384"/>
        <end position="401"/>
    </location>
</feature>
<dbReference type="PANTHER" id="PTHR12480">
    <property type="entry name" value="ARGININE DEMETHYLASE AND LYSYL-HYDROXYLASE JMJD"/>
    <property type="match status" value="1"/>
</dbReference>
<comment type="caution">
    <text evidence="14">The sequence shown here is derived from an EMBL/GenBank/DDBJ whole genome shotgun (WGS) entry which is preliminary data.</text>
</comment>
<dbReference type="GO" id="GO:0005737">
    <property type="term" value="C:cytoplasm"/>
    <property type="evidence" value="ECO:0007669"/>
    <property type="project" value="TreeGrafter"/>
</dbReference>
<dbReference type="PROSITE" id="PS51184">
    <property type="entry name" value="JMJC"/>
    <property type="match status" value="1"/>
</dbReference>
<reference evidence="14 15" key="1">
    <citation type="journal article" date="2021" name="Elife">
        <title>Chloroplast acquisition without the gene transfer in kleptoplastic sea slugs, Plakobranchus ocellatus.</title>
        <authorList>
            <person name="Maeda T."/>
            <person name="Takahashi S."/>
            <person name="Yoshida T."/>
            <person name="Shimamura S."/>
            <person name="Takaki Y."/>
            <person name="Nagai Y."/>
            <person name="Toyoda A."/>
            <person name="Suzuki Y."/>
            <person name="Arimoto A."/>
            <person name="Ishii H."/>
            <person name="Satoh N."/>
            <person name="Nishiyama T."/>
            <person name="Hasebe M."/>
            <person name="Maruyama T."/>
            <person name="Minagawa J."/>
            <person name="Obokata J."/>
            <person name="Shigenobu S."/>
        </authorList>
    </citation>
    <scope>NUCLEOTIDE SEQUENCE [LARGE SCALE GENOMIC DNA]</scope>
</reference>
<evidence type="ECO:0000313" key="15">
    <source>
        <dbReference type="Proteomes" id="UP000735302"/>
    </source>
</evidence>
<dbReference type="GO" id="GO:0005634">
    <property type="term" value="C:nucleus"/>
    <property type="evidence" value="ECO:0007669"/>
    <property type="project" value="UniProtKB-SubCell"/>
</dbReference>
<evidence type="ECO:0000259" key="13">
    <source>
        <dbReference type="PROSITE" id="PS51184"/>
    </source>
</evidence>
<evidence type="ECO:0000256" key="12">
    <source>
        <dbReference type="SAM" id="MobiDB-lite"/>
    </source>
</evidence>
<keyword evidence="5" id="KW-0223">Dioxygenase</keyword>
<accession>A0AAV4BQ90</accession>
<comment type="similarity">
    <text evidence="11">Belongs to the JMJD6 family.</text>
</comment>
<dbReference type="GO" id="GO:0106140">
    <property type="term" value="F:P-TEFb complex binding"/>
    <property type="evidence" value="ECO:0007669"/>
    <property type="project" value="TreeGrafter"/>
</dbReference>
<evidence type="ECO:0000256" key="5">
    <source>
        <dbReference type="ARBA" id="ARBA00022964"/>
    </source>
</evidence>
<dbReference type="SMART" id="SM00558">
    <property type="entry name" value="JmjC"/>
    <property type="match status" value="1"/>
</dbReference>
<dbReference type="FunFam" id="2.60.120.650:FF:000010">
    <property type="entry name" value="bifunctional arginine demethylase and lysyl-hydroxylase JMJD6 isoform X2"/>
    <property type="match status" value="1"/>
</dbReference>
<evidence type="ECO:0000256" key="7">
    <source>
        <dbReference type="ARBA" id="ARBA00023004"/>
    </source>
</evidence>
<dbReference type="Gene3D" id="2.60.120.650">
    <property type="entry name" value="Cupin"/>
    <property type="match status" value="1"/>
</dbReference>
<dbReference type="Proteomes" id="UP000735302">
    <property type="component" value="Unassembled WGS sequence"/>
</dbReference>
<dbReference type="SUPFAM" id="SSF51197">
    <property type="entry name" value="Clavaminate synthase-like"/>
    <property type="match status" value="1"/>
</dbReference>
<evidence type="ECO:0000256" key="9">
    <source>
        <dbReference type="ARBA" id="ARBA00023163"/>
    </source>
</evidence>
<proteinExistence type="inferred from homology"/>
<evidence type="ECO:0000256" key="4">
    <source>
        <dbReference type="ARBA" id="ARBA00022853"/>
    </source>
</evidence>
<dbReference type="FunFam" id="1.20.1280.270:FF:000001">
    <property type="entry name" value="Bifunctional arginine demethylase and lysyl-hydroxylase JMJD6"/>
    <property type="match status" value="1"/>
</dbReference>
<feature type="compositionally biased region" description="Basic and acidic residues" evidence="12">
    <location>
        <begin position="422"/>
        <end position="442"/>
    </location>
</feature>
<dbReference type="InterPro" id="IPR050910">
    <property type="entry name" value="JMJD6_ArgDemeth/LysHydrox"/>
</dbReference>
<evidence type="ECO:0000256" key="10">
    <source>
        <dbReference type="ARBA" id="ARBA00023242"/>
    </source>
</evidence>
<keyword evidence="3" id="KW-0479">Metal-binding</keyword>
<keyword evidence="10" id="KW-0539">Nucleus</keyword>
<dbReference type="EMBL" id="BLXT01005227">
    <property type="protein sequence ID" value="GFO20938.1"/>
    <property type="molecule type" value="Genomic_DNA"/>
</dbReference>
<dbReference type="Pfam" id="PF02373">
    <property type="entry name" value="JmjC"/>
    <property type="match status" value="1"/>
</dbReference>
<evidence type="ECO:0000256" key="2">
    <source>
        <dbReference type="ARBA" id="ARBA00004123"/>
    </source>
</evidence>
<keyword evidence="15" id="KW-1185">Reference proteome</keyword>
<dbReference type="GO" id="GO:0033749">
    <property type="term" value="F:histone H4R3 demethylase activity"/>
    <property type="evidence" value="ECO:0007669"/>
    <property type="project" value="TreeGrafter"/>
</dbReference>
<gene>
    <name evidence="14" type="ORF">PoB_004744300</name>
</gene>
<keyword evidence="9" id="KW-0804">Transcription</keyword>
<organism evidence="14 15">
    <name type="scientific">Plakobranchus ocellatus</name>
    <dbReference type="NCBI Taxonomy" id="259542"/>
    <lineage>
        <taxon>Eukaryota</taxon>
        <taxon>Metazoa</taxon>
        <taxon>Spiralia</taxon>
        <taxon>Lophotrochozoa</taxon>
        <taxon>Mollusca</taxon>
        <taxon>Gastropoda</taxon>
        <taxon>Heterobranchia</taxon>
        <taxon>Euthyneura</taxon>
        <taxon>Panpulmonata</taxon>
        <taxon>Sacoglossa</taxon>
        <taxon>Placobranchoidea</taxon>
        <taxon>Plakobranchidae</taxon>
        <taxon>Plakobranchus</taxon>
    </lineage>
</organism>
<dbReference type="InterPro" id="IPR003347">
    <property type="entry name" value="JmjC_dom"/>
</dbReference>
<protein>
    <submittedName>
        <fullName evidence="14">Bifunctional arginine demethylase and lysyl-hydroxylase jmjd6</fullName>
    </submittedName>
</protein>
<feature type="compositionally biased region" description="Basic residues" evidence="12">
    <location>
        <begin position="403"/>
        <end position="413"/>
    </location>
</feature>
<sequence length="448" mass="52022">MEHRTRKRIREAKSKARPELYRESNGWHSQKYAEKFDHRQEVVHDNVERLDASKITVEEFRSKYERTYTPVVLTNCQRDWAASYKWTPRRLAKKYRNQRFKCGEDDEGYSVKIKLKYFEEYMRHTKDDSPLYIFDSNYGEHPKRRRLLEDYEVPRYFCDDLFKYAGEHRRPPYRWFVMGPARSGTGIHIDPLGTSAWNALVIGHKRWCLLPTNVPRELLKVPSSIGGKQKDEAITWFTHIYPKIKSPDWPQEYKALEIVQRPGETVFVPGGWWHVVINLEDTVAVTQNFCSVVNFPIVWHKTVRGRPKLSRKWMRALKALRPEVAAMADRVDLKRPTGFNSDSSSSASSSSDTSSESADSDSDSESETASRSKRSRRSTHSRSLTPNGSLTLSQQTASAYSPRQHHARARSKSLSRSNMCVAKERGRVSHQDHQNSRSDSSHTPKNSR</sequence>
<dbReference type="AlphaFoldDB" id="A0AAV4BQ90"/>
<dbReference type="GO" id="GO:0046872">
    <property type="term" value="F:metal ion binding"/>
    <property type="evidence" value="ECO:0007669"/>
    <property type="project" value="UniProtKB-KW"/>
</dbReference>
<dbReference type="Gene3D" id="1.20.1280.270">
    <property type="match status" value="1"/>
</dbReference>
<keyword evidence="6" id="KW-0560">Oxidoreductase</keyword>